<reference evidence="2" key="1">
    <citation type="submission" date="2016-10" db="EMBL/GenBank/DDBJ databases">
        <authorList>
            <person name="Varghese N."/>
            <person name="Submissions S."/>
        </authorList>
    </citation>
    <scope>NUCLEOTIDE SEQUENCE [LARGE SCALE GENOMIC DNA]</scope>
    <source>
        <strain evidence="2">CGMCC 4.3147</strain>
    </source>
</reference>
<dbReference type="OrthoDB" id="5188590at2"/>
<sequence>MFSQEQIAQQLADARAELGSAAAAVKPVEAVTVQDDKGRIRITIGADGRLSELYLNARAIRDGSEDLGPRIMELVNQGLDQRAREFDTGDEVPDLDAVNQRLADLQDRSLRQFHAMTDSIDQVMTRLHGSR</sequence>
<gene>
    <name evidence="1" type="ORF">SAMN05216298_4210</name>
</gene>
<dbReference type="AlphaFoldDB" id="A0A1G9KQV6"/>
<accession>A0A1G9KQV6</accession>
<evidence type="ECO:0000313" key="2">
    <source>
        <dbReference type="Proteomes" id="UP000198662"/>
    </source>
</evidence>
<evidence type="ECO:0000313" key="1">
    <source>
        <dbReference type="EMBL" id="SDL52230.1"/>
    </source>
</evidence>
<evidence type="ECO:0008006" key="3">
    <source>
        <dbReference type="Google" id="ProtNLM"/>
    </source>
</evidence>
<protein>
    <recommendedName>
        <fullName evidence="3">YbaB/EbfC DNA-binding family protein</fullName>
    </recommendedName>
</protein>
<dbReference type="STRING" id="380244.SAMN05216298_4210"/>
<proteinExistence type="predicted"/>
<dbReference type="Proteomes" id="UP000198662">
    <property type="component" value="Unassembled WGS sequence"/>
</dbReference>
<dbReference type="InterPro" id="IPR036894">
    <property type="entry name" value="YbaB-like_sf"/>
</dbReference>
<dbReference type="Gene3D" id="3.30.1310.10">
    <property type="entry name" value="Nucleoid-associated protein YbaB-like domain"/>
    <property type="match status" value="1"/>
</dbReference>
<keyword evidence="2" id="KW-1185">Reference proteome</keyword>
<dbReference type="EMBL" id="FNGF01000006">
    <property type="protein sequence ID" value="SDL52230.1"/>
    <property type="molecule type" value="Genomic_DNA"/>
</dbReference>
<organism evidence="1 2">
    <name type="scientific">Glycomyces sambucus</name>
    <dbReference type="NCBI Taxonomy" id="380244"/>
    <lineage>
        <taxon>Bacteria</taxon>
        <taxon>Bacillati</taxon>
        <taxon>Actinomycetota</taxon>
        <taxon>Actinomycetes</taxon>
        <taxon>Glycomycetales</taxon>
        <taxon>Glycomycetaceae</taxon>
        <taxon>Glycomyces</taxon>
    </lineage>
</organism>
<dbReference type="RefSeq" id="WP_091053398.1">
    <property type="nucleotide sequence ID" value="NZ_FNGF01000006.1"/>
</dbReference>
<name>A0A1G9KQV6_9ACTN</name>